<comment type="caution">
    <text evidence="2">The sequence shown here is derived from an EMBL/GenBank/DDBJ whole genome shotgun (WGS) entry which is preliminary data.</text>
</comment>
<dbReference type="RefSeq" id="WP_184149173.1">
    <property type="nucleotide sequence ID" value="NZ_JACHKA010000001.1"/>
</dbReference>
<keyword evidence="1" id="KW-0472">Membrane</keyword>
<keyword evidence="3" id="KW-1185">Reference proteome</keyword>
<evidence type="ECO:0000313" key="2">
    <source>
        <dbReference type="EMBL" id="MBB5984272.1"/>
    </source>
</evidence>
<evidence type="ECO:0000256" key="1">
    <source>
        <dbReference type="SAM" id="Phobius"/>
    </source>
</evidence>
<organism evidence="2 3">
    <name type="scientific">Sphingobium lignivorans</name>
    <dbReference type="NCBI Taxonomy" id="2735886"/>
    <lineage>
        <taxon>Bacteria</taxon>
        <taxon>Pseudomonadati</taxon>
        <taxon>Pseudomonadota</taxon>
        <taxon>Alphaproteobacteria</taxon>
        <taxon>Sphingomonadales</taxon>
        <taxon>Sphingomonadaceae</taxon>
        <taxon>Sphingobium</taxon>
    </lineage>
</organism>
<dbReference type="EMBL" id="JACHKA010000001">
    <property type="protein sequence ID" value="MBB5984272.1"/>
    <property type="molecule type" value="Genomic_DNA"/>
</dbReference>
<protein>
    <submittedName>
        <fullName evidence="2">Uncharacterized protein</fullName>
    </submittedName>
</protein>
<keyword evidence="1" id="KW-0812">Transmembrane</keyword>
<sequence>MKGDNRIANRAARYLVWVPAALVAFYVAISWSGWRHQAAQAAGLGARMTCSCRYVEGRGLESCQEDLAGMPWMALVRYGDDPAARRVTASIPMMAERSAVLREGFGCLPDKP</sequence>
<gene>
    <name evidence="2" type="ORF">HNP60_000246</name>
</gene>
<reference evidence="2 3" key="1">
    <citation type="submission" date="2020-08" db="EMBL/GenBank/DDBJ databases">
        <title>Exploring microbial biodiversity for novel pathways involved in the catabolism of aromatic compounds derived from lignin.</title>
        <authorList>
            <person name="Elkins J."/>
        </authorList>
    </citation>
    <scope>NUCLEOTIDE SEQUENCE [LARGE SCALE GENOMIC DNA]</scope>
    <source>
        <strain evidence="2 3">B1D3A</strain>
    </source>
</reference>
<keyword evidence="1" id="KW-1133">Transmembrane helix</keyword>
<accession>A0ABR6NAH9</accession>
<dbReference type="Proteomes" id="UP001138540">
    <property type="component" value="Unassembled WGS sequence"/>
</dbReference>
<evidence type="ECO:0000313" key="3">
    <source>
        <dbReference type="Proteomes" id="UP001138540"/>
    </source>
</evidence>
<name>A0ABR6NAH9_9SPHN</name>
<feature type="transmembrane region" description="Helical" evidence="1">
    <location>
        <begin position="12"/>
        <end position="34"/>
    </location>
</feature>
<proteinExistence type="predicted"/>